<evidence type="ECO:0000313" key="9">
    <source>
        <dbReference type="EMBL" id="HHS49417.1"/>
    </source>
</evidence>
<dbReference type="InterPro" id="IPR012340">
    <property type="entry name" value="NA-bd_OB-fold"/>
</dbReference>
<evidence type="ECO:0000256" key="7">
    <source>
        <dbReference type="HAMAP-Rule" id="MF_01895"/>
    </source>
</evidence>
<sequence length="618" mass="72126">MSKKYRKRKIIVRGLFKVNKTHYSIITEKNTYPVEKDLFDFSDKFAQDSDEVEVLFVWAKNPKAKLLNVIKRHNKYVVGYVKRINSLYFFQPLKTKFLIKLSDKVNEESLAKAQIYQYKNTEFAKIIQTYSSLPENDEAIIIDKYNLPTEFPKEVEKELQLINEPNENDFVDRTDFRNLSTVTIDGADAKDFDDAIDIELTKDGYRLYVHIADVSYYVKDNSALEKSALDRGFSVYFPKSNIPMLPRKLSDDICSLVPNKDRLTFSVILDFDKKGNRKSYKFTKSIIRNKNRLTYDFVEDCLNNKIDCDEKLKSYLHKMKVLAKILRARRFLKGSLELDIKEPMFIVENNEVIKIIERPKLFAFQIIEEFMLAANKAVADYLKNKKKQFLHRIHEKPQTTKLTNLASQLKEMGYTFPKKASSKKIQSFIQSIDETKKSIISKLILKSLERAEYSLQDIGHFALGFENYTHFTSPIRRFPDLIIHKILYRTLLNMKEYPYKKLESIVKQVQKRELVTEACEYFAKDIEESRIIGKHIGETFNGTIVAMVGSGAFVELKEIFAEGFLPYSALKDGYYTFLEQKQIIVGRKTRKVYKLGDSIMVKPTKVDIYEGKIDLELA</sequence>
<accession>A0A7C6A8H7</accession>
<keyword evidence="3 7" id="KW-0540">Nuclease</keyword>
<dbReference type="SMART" id="SM00316">
    <property type="entry name" value="S1"/>
    <property type="match status" value="1"/>
</dbReference>
<dbReference type="InterPro" id="IPR004476">
    <property type="entry name" value="RNase_II/RNase_R"/>
</dbReference>
<dbReference type="PROSITE" id="PS50126">
    <property type="entry name" value="S1"/>
    <property type="match status" value="1"/>
</dbReference>
<evidence type="ECO:0000256" key="2">
    <source>
        <dbReference type="ARBA" id="ARBA00022490"/>
    </source>
</evidence>
<keyword evidence="2 7" id="KW-0963">Cytoplasm</keyword>
<comment type="subcellular location">
    <subcellularLocation>
        <location evidence="7">Cytoplasm</location>
    </subcellularLocation>
</comment>
<dbReference type="InterPro" id="IPR022966">
    <property type="entry name" value="RNase_II/R_CS"/>
</dbReference>
<dbReference type="AlphaFoldDB" id="A0A7C6A8H7"/>
<dbReference type="GO" id="GO:0005829">
    <property type="term" value="C:cytosol"/>
    <property type="evidence" value="ECO:0007669"/>
    <property type="project" value="TreeGrafter"/>
</dbReference>
<comment type="similarity">
    <text evidence="7">Belongs to the RNR ribonuclease family. RNase R subfamily.</text>
</comment>
<dbReference type="EMBL" id="DRZX01000295">
    <property type="protein sequence ID" value="HHS49417.1"/>
    <property type="molecule type" value="Genomic_DNA"/>
</dbReference>
<dbReference type="InterPro" id="IPR003029">
    <property type="entry name" value="S1_domain"/>
</dbReference>
<dbReference type="SMART" id="SM00955">
    <property type="entry name" value="RNB"/>
    <property type="match status" value="1"/>
</dbReference>
<dbReference type="CDD" id="cd04471">
    <property type="entry name" value="S1_RNase_R"/>
    <property type="match status" value="1"/>
</dbReference>
<reference evidence="9" key="1">
    <citation type="journal article" date="2020" name="mSystems">
        <title>Genome- and Community-Level Interaction Insights into Carbon Utilization and Element Cycling Functions of Hydrothermarchaeota in Hydrothermal Sediment.</title>
        <authorList>
            <person name="Zhou Z."/>
            <person name="Liu Y."/>
            <person name="Xu W."/>
            <person name="Pan J."/>
            <person name="Luo Z.H."/>
            <person name="Li M."/>
        </authorList>
    </citation>
    <scope>NUCLEOTIDE SEQUENCE [LARGE SCALE GENOMIC DNA]</scope>
    <source>
        <strain evidence="9">SpSt-1135</strain>
    </source>
</reference>
<proteinExistence type="inferred from homology"/>
<dbReference type="Pfam" id="PF00773">
    <property type="entry name" value="RNB"/>
    <property type="match status" value="1"/>
</dbReference>
<dbReference type="GO" id="GO:0008859">
    <property type="term" value="F:exoribonuclease II activity"/>
    <property type="evidence" value="ECO:0007669"/>
    <property type="project" value="UniProtKB-UniRule"/>
</dbReference>
<dbReference type="InterPro" id="IPR050180">
    <property type="entry name" value="RNR_Ribonuclease"/>
</dbReference>
<keyword evidence="5 7" id="KW-0269">Exonuclease</keyword>
<dbReference type="SUPFAM" id="SSF50249">
    <property type="entry name" value="Nucleic acid-binding proteins"/>
    <property type="match status" value="2"/>
</dbReference>
<evidence type="ECO:0000256" key="5">
    <source>
        <dbReference type="ARBA" id="ARBA00022839"/>
    </source>
</evidence>
<feature type="domain" description="S1 motif" evidence="8">
    <location>
        <begin position="537"/>
        <end position="618"/>
    </location>
</feature>
<dbReference type="EC" id="3.1.13.1" evidence="7"/>
<dbReference type="InterPro" id="IPR001900">
    <property type="entry name" value="RNase_II/R"/>
</dbReference>
<name>A0A7C6A8H7_DESAE</name>
<comment type="caution">
    <text evidence="9">The sequence shown here is derived from an EMBL/GenBank/DDBJ whole genome shotgun (WGS) entry which is preliminary data.</text>
</comment>
<evidence type="ECO:0000256" key="1">
    <source>
        <dbReference type="ARBA" id="ARBA00001849"/>
    </source>
</evidence>
<keyword evidence="4 7" id="KW-0378">Hydrolase</keyword>
<evidence type="ECO:0000256" key="6">
    <source>
        <dbReference type="ARBA" id="ARBA00022884"/>
    </source>
</evidence>
<keyword evidence="6 7" id="KW-0694">RNA-binding</keyword>
<evidence type="ECO:0000259" key="8">
    <source>
        <dbReference type="PROSITE" id="PS50126"/>
    </source>
</evidence>
<organism evidence="9">
    <name type="scientific">Desulfurella acetivorans</name>
    <dbReference type="NCBI Taxonomy" id="33002"/>
    <lineage>
        <taxon>Bacteria</taxon>
        <taxon>Pseudomonadati</taxon>
        <taxon>Campylobacterota</taxon>
        <taxon>Desulfurellia</taxon>
        <taxon>Desulfurellales</taxon>
        <taxon>Desulfurellaceae</taxon>
        <taxon>Desulfurella</taxon>
    </lineage>
</organism>
<dbReference type="GO" id="GO:0006402">
    <property type="term" value="P:mRNA catabolic process"/>
    <property type="evidence" value="ECO:0007669"/>
    <property type="project" value="TreeGrafter"/>
</dbReference>
<evidence type="ECO:0000256" key="3">
    <source>
        <dbReference type="ARBA" id="ARBA00022722"/>
    </source>
</evidence>
<dbReference type="NCBIfam" id="TIGR00358">
    <property type="entry name" value="3_prime_RNase"/>
    <property type="match status" value="1"/>
</dbReference>
<dbReference type="PANTHER" id="PTHR23355:SF9">
    <property type="entry name" value="DIS3-LIKE EXONUCLEASE 2"/>
    <property type="match status" value="1"/>
</dbReference>
<dbReference type="Pfam" id="PF00575">
    <property type="entry name" value="S1"/>
    <property type="match status" value="1"/>
</dbReference>
<dbReference type="GO" id="GO:0003723">
    <property type="term" value="F:RNA binding"/>
    <property type="evidence" value="ECO:0007669"/>
    <property type="project" value="UniProtKB-UniRule"/>
</dbReference>
<protein>
    <recommendedName>
        <fullName evidence="7">Ribonuclease R</fullName>
        <shortName evidence="7">RNase R</shortName>
        <ecNumber evidence="7">3.1.13.1</ecNumber>
    </recommendedName>
</protein>
<gene>
    <name evidence="7" type="primary">rnr</name>
    <name evidence="9" type="ORF">ENM99_06255</name>
</gene>
<dbReference type="InterPro" id="IPR011805">
    <property type="entry name" value="RNase_R"/>
</dbReference>
<dbReference type="PANTHER" id="PTHR23355">
    <property type="entry name" value="RIBONUCLEASE"/>
    <property type="match status" value="1"/>
</dbReference>
<dbReference type="PROSITE" id="PS01175">
    <property type="entry name" value="RIBONUCLEASE_II"/>
    <property type="match status" value="1"/>
</dbReference>
<dbReference type="HAMAP" id="MF_01895">
    <property type="entry name" value="RNase_R"/>
    <property type="match status" value="1"/>
</dbReference>
<dbReference type="Gene3D" id="2.40.50.140">
    <property type="entry name" value="Nucleic acid-binding proteins"/>
    <property type="match status" value="1"/>
</dbReference>
<comment type="catalytic activity">
    <reaction evidence="1 7">
        <text>Exonucleolytic cleavage in the 3'- to 5'-direction to yield nucleoside 5'-phosphates.</text>
        <dbReference type="EC" id="3.1.13.1"/>
    </reaction>
</comment>
<comment type="function">
    <text evidence="7">3'-5' exoribonuclease that releases 5'-nucleoside monophosphates and is involved in maturation of structured RNAs.</text>
</comment>
<dbReference type="Proteomes" id="UP000886400">
    <property type="component" value="Unassembled WGS sequence"/>
</dbReference>
<evidence type="ECO:0000256" key="4">
    <source>
        <dbReference type="ARBA" id="ARBA00022801"/>
    </source>
</evidence>